<reference evidence="10" key="1">
    <citation type="journal article" date="2023" name="Mol. Phylogenet. Evol.">
        <title>Genome-scale phylogeny and comparative genomics of the fungal order Sordariales.</title>
        <authorList>
            <person name="Hensen N."/>
            <person name="Bonometti L."/>
            <person name="Westerberg I."/>
            <person name="Brannstrom I.O."/>
            <person name="Guillou S."/>
            <person name="Cros-Aarteil S."/>
            <person name="Calhoun S."/>
            <person name="Haridas S."/>
            <person name="Kuo A."/>
            <person name="Mondo S."/>
            <person name="Pangilinan J."/>
            <person name="Riley R."/>
            <person name="LaButti K."/>
            <person name="Andreopoulos B."/>
            <person name="Lipzen A."/>
            <person name="Chen C."/>
            <person name="Yan M."/>
            <person name="Daum C."/>
            <person name="Ng V."/>
            <person name="Clum A."/>
            <person name="Steindorff A."/>
            <person name="Ohm R.A."/>
            <person name="Martin F."/>
            <person name="Silar P."/>
            <person name="Natvig D.O."/>
            <person name="Lalanne C."/>
            <person name="Gautier V."/>
            <person name="Ament-Velasquez S.L."/>
            <person name="Kruys A."/>
            <person name="Hutchinson M.I."/>
            <person name="Powell A.J."/>
            <person name="Barry K."/>
            <person name="Miller A.N."/>
            <person name="Grigoriev I.V."/>
            <person name="Debuchy R."/>
            <person name="Gladieux P."/>
            <person name="Hiltunen Thoren M."/>
            <person name="Johannesson H."/>
        </authorList>
    </citation>
    <scope>NUCLEOTIDE SEQUENCE</scope>
    <source>
        <strain evidence="10">PSN293</strain>
    </source>
</reference>
<name>A0AAN6Y7Y4_9PEZI</name>
<evidence type="ECO:0000313" key="11">
    <source>
        <dbReference type="Proteomes" id="UP001301769"/>
    </source>
</evidence>
<evidence type="ECO:0000256" key="5">
    <source>
        <dbReference type="ARBA" id="ARBA00022723"/>
    </source>
</evidence>
<dbReference type="Gene3D" id="1.10.630.10">
    <property type="entry name" value="Cytochrome P450"/>
    <property type="match status" value="1"/>
</dbReference>
<accession>A0AAN6Y7Y4</accession>
<evidence type="ECO:0000256" key="2">
    <source>
        <dbReference type="ARBA" id="ARBA00005179"/>
    </source>
</evidence>
<keyword evidence="5 9" id="KW-0479">Metal-binding</keyword>
<comment type="pathway">
    <text evidence="2">Secondary metabolite biosynthesis.</text>
</comment>
<evidence type="ECO:0000256" key="4">
    <source>
        <dbReference type="ARBA" id="ARBA00022617"/>
    </source>
</evidence>
<proteinExistence type="inferred from homology"/>
<reference evidence="10" key="2">
    <citation type="submission" date="2023-05" db="EMBL/GenBank/DDBJ databases">
        <authorList>
            <consortium name="Lawrence Berkeley National Laboratory"/>
            <person name="Steindorff A."/>
            <person name="Hensen N."/>
            <person name="Bonometti L."/>
            <person name="Westerberg I."/>
            <person name="Brannstrom I.O."/>
            <person name="Guillou S."/>
            <person name="Cros-Aarteil S."/>
            <person name="Calhoun S."/>
            <person name="Haridas S."/>
            <person name="Kuo A."/>
            <person name="Mondo S."/>
            <person name="Pangilinan J."/>
            <person name="Riley R."/>
            <person name="Labutti K."/>
            <person name="Andreopoulos B."/>
            <person name="Lipzen A."/>
            <person name="Chen C."/>
            <person name="Yanf M."/>
            <person name="Daum C."/>
            <person name="Ng V."/>
            <person name="Clum A."/>
            <person name="Ohm R."/>
            <person name="Martin F."/>
            <person name="Silar P."/>
            <person name="Natvig D."/>
            <person name="Lalanne C."/>
            <person name="Gautier V."/>
            <person name="Ament-Velasquez S.L."/>
            <person name="Kruys A."/>
            <person name="Hutchinson M.I."/>
            <person name="Powell A.J."/>
            <person name="Barry K."/>
            <person name="Miller A.N."/>
            <person name="Grigoriev I.V."/>
            <person name="Debuchy R."/>
            <person name="Gladieux P."/>
            <person name="Thoren M.H."/>
            <person name="Johannesson H."/>
        </authorList>
    </citation>
    <scope>NUCLEOTIDE SEQUENCE</scope>
    <source>
        <strain evidence="10">PSN293</strain>
    </source>
</reference>
<keyword evidence="8 10" id="KW-0503">Monooxygenase</keyword>
<evidence type="ECO:0000256" key="7">
    <source>
        <dbReference type="ARBA" id="ARBA00023004"/>
    </source>
</evidence>
<dbReference type="InterPro" id="IPR036396">
    <property type="entry name" value="Cyt_P450_sf"/>
</dbReference>
<dbReference type="InterPro" id="IPR001128">
    <property type="entry name" value="Cyt_P450"/>
</dbReference>
<keyword evidence="6" id="KW-0560">Oxidoreductase</keyword>
<organism evidence="10 11">
    <name type="scientific">Rhypophila decipiens</name>
    <dbReference type="NCBI Taxonomy" id="261697"/>
    <lineage>
        <taxon>Eukaryota</taxon>
        <taxon>Fungi</taxon>
        <taxon>Dikarya</taxon>
        <taxon>Ascomycota</taxon>
        <taxon>Pezizomycotina</taxon>
        <taxon>Sordariomycetes</taxon>
        <taxon>Sordariomycetidae</taxon>
        <taxon>Sordariales</taxon>
        <taxon>Naviculisporaceae</taxon>
        <taxon>Rhypophila</taxon>
    </lineage>
</organism>
<dbReference type="SUPFAM" id="SSF48264">
    <property type="entry name" value="Cytochrome P450"/>
    <property type="match status" value="1"/>
</dbReference>
<gene>
    <name evidence="10" type="ORF">QBC37DRAFT_315907</name>
</gene>
<evidence type="ECO:0000256" key="9">
    <source>
        <dbReference type="PIRSR" id="PIRSR602403-1"/>
    </source>
</evidence>
<evidence type="ECO:0000256" key="6">
    <source>
        <dbReference type="ARBA" id="ARBA00023002"/>
    </source>
</evidence>
<dbReference type="GO" id="GO:0020037">
    <property type="term" value="F:heme binding"/>
    <property type="evidence" value="ECO:0007669"/>
    <property type="project" value="InterPro"/>
</dbReference>
<dbReference type="Pfam" id="PF00067">
    <property type="entry name" value="p450"/>
    <property type="match status" value="1"/>
</dbReference>
<dbReference type="EMBL" id="MU858106">
    <property type="protein sequence ID" value="KAK4213585.1"/>
    <property type="molecule type" value="Genomic_DNA"/>
</dbReference>
<dbReference type="PANTHER" id="PTHR24305">
    <property type="entry name" value="CYTOCHROME P450"/>
    <property type="match status" value="1"/>
</dbReference>
<sequence>MFDHFMSTSALAFTLIAGLVTLLVTFFAKLYHARMLVIRLQQRGLPVAPEHSFLFGHLLYFNKFIERLPIGAHHHYPAAIIAREVFPHTGAYYLDLWPFGDLFITIFSPQITTEITQTNTPLTCERPSIIRQWFKTITGGPTIFDMGEEEWRPWRAIFNKGFQGDHIMSFVPAMVQETMVYAETLSKAAAKGEICFLDPITLRFTIDMIGRTILNINLGAQKGHNVLADSMLSQIHWHNTGAGVVGHFGHLHPVRRFMQWRNSRRMDLFIGEELDKRYEEYKEKNQQQASSNQKKTKSIMDLVFQAYLSSTQSSSQKNFQAPLKLDPTFRTTAIRHFRLFLFSGHDSMSSALVYTFHLLSRNPHVLSRLRAEHDRVLGPDANLAPALLSQNPHLVNSLPYTLAVIKESLRLFPPAGTTRAGKPGITIRDETGNLLPTDNATLWVLHNELHTSPKYWPRANEFLPERWLSDDTDRENLGLLQVERGNGNYPPVPPTSNWRAFEQGPRNCIAQGLVLVELRVILAILVRRFDIQGAYDEWDSLNDGKGKGKKSGIRTVDGERAYQVAKGAAHPVDGFPCWVYCASLAENQKGE</sequence>
<dbReference type="PRINTS" id="PR00465">
    <property type="entry name" value="EP450IV"/>
</dbReference>
<feature type="binding site" description="axial binding residue" evidence="9">
    <location>
        <position position="508"/>
    </location>
    <ligand>
        <name>heme</name>
        <dbReference type="ChEBI" id="CHEBI:30413"/>
    </ligand>
    <ligandPart>
        <name>Fe</name>
        <dbReference type="ChEBI" id="CHEBI:18248"/>
    </ligandPart>
</feature>
<keyword evidence="7 9" id="KW-0408">Iron</keyword>
<comment type="caution">
    <text evidence="10">The sequence shown here is derived from an EMBL/GenBank/DDBJ whole genome shotgun (WGS) entry which is preliminary data.</text>
</comment>
<dbReference type="CDD" id="cd11051">
    <property type="entry name" value="CYP59-like"/>
    <property type="match status" value="1"/>
</dbReference>
<evidence type="ECO:0000256" key="1">
    <source>
        <dbReference type="ARBA" id="ARBA00001971"/>
    </source>
</evidence>
<evidence type="ECO:0000256" key="8">
    <source>
        <dbReference type="ARBA" id="ARBA00023033"/>
    </source>
</evidence>
<dbReference type="PRINTS" id="PR00385">
    <property type="entry name" value="P450"/>
</dbReference>
<dbReference type="GO" id="GO:0004497">
    <property type="term" value="F:monooxygenase activity"/>
    <property type="evidence" value="ECO:0007669"/>
    <property type="project" value="UniProtKB-KW"/>
</dbReference>
<comment type="similarity">
    <text evidence="3">Belongs to the cytochrome P450 family.</text>
</comment>
<comment type="cofactor">
    <cofactor evidence="1 9">
        <name>heme</name>
        <dbReference type="ChEBI" id="CHEBI:30413"/>
    </cofactor>
</comment>
<dbReference type="Proteomes" id="UP001301769">
    <property type="component" value="Unassembled WGS sequence"/>
</dbReference>
<keyword evidence="4 9" id="KW-0349">Heme</keyword>
<evidence type="ECO:0000256" key="3">
    <source>
        <dbReference type="ARBA" id="ARBA00010617"/>
    </source>
</evidence>
<keyword evidence="11" id="KW-1185">Reference proteome</keyword>
<dbReference type="GO" id="GO:0005506">
    <property type="term" value="F:iron ion binding"/>
    <property type="evidence" value="ECO:0007669"/>
    <property type="project" value="InterPro"/>
</dbReference>
<dbReference type="AlphaFoldDB" id="A0AAN6Y7Y4"/>
<dbReference type="InterPro" id="IPR050121">
    <property type="entry name" value="Cytochrome_P450_monoxygenase"/>
</dbReference>
<protein>
    <submittedName>
        <fullName evidence="10">Sterigmatocystin biosynthesis P450 monooxygenase StcS</fullName>
    </submittedName>
</protein>
<evidence type="ECO:0000313" key="10">
    <source>
        <dbReference type="EMBL" id="KAK4213585.1"/>
    </source>
</evidence>
<dbReference type="PANTHER" id="PTHR24305:SF107">
    <property type="entry name" value="P450, PUTATIVE (EUROFUNG)-RELATED"/>
    <property type="match status" value="1"/>
</dbReference>
<dbReference type="InterPro" id="IPR002403">
    <property type="entry name" value="Cyt_P450_E_grp-IV"/>
</dbReference>
<dbReference type="GO" id="GO:0016705">
    <property type="term" value="F:oxidoreductase activity, acting on paired donors, with incorporation or reduction of molecular oxygen"/>
    <property type="evidence" value="ECO:0007669"/>
    <property type="project" value="InterPro"/>
</dbReference>